<accession>M0MKR6</accession>
<dbReference type="PANTHER" id="PTHR39662">
    <property type="entry name" value="DUF354 DOMAIN-CONTAINING PROTEIN-RELATED"/>
    <property type="match status" value="1"/>
</dbReference>
<evidence type="ECO:0000313" key="2">
    <source>
        <dbReference type="Proteomes" id="UP000011669"/>
    </source>
</evidence>
<dbReference type="PANTHER" id="PTHR39662:SF1">
    <property type="entry name" value="DUF354 DOMAIN-CONTAINING PROTEIN"/>
    <property type="match status" value="1"/>
</dbReference>
<dbReference type="AlphaFoldDB" id="M0MKR6"/>
<reference evidence="1 2" key="1">
    <citation type="journal article" date="2014" name="PLoS Genet.">
        <title>Phylogenetically driven sequencing of extremely halophilic archaea reveals strategies for static and dynamic osmo-response.</title>
        <authorList>
            <person name="Becker E.A."/>
            <person name="Seitzer P.M."/>
            <person name="Tritt A."/>
            <person name="Larsen D."/>
            <person name="Krusor M."/>
            <person name="Yao A.I."/>
            <person name="Wu D."/>
            <person name="Madern D."/>
            <person name="Eisen J.A."/>
            <person name="Darling A.E."/>
            <person name="Facciotti M.T."/>
        </authorList>
    </citation>
    <scope>NUCLEOTIDE SEQUENCE [LARGE SCALE GENOMIC DNA]</scope>
    <source>
        <strain evidence="1 2">DSM 5350</strain>
    </source>
</reference>
<name>M0MKR6_9EURY</name>
<organism evidence="1 2">
    <name type="scientific">Halococcus saccharolyticus DSM 5350</name>
    <dbReference type="NCBI Taxonomy" id="1227455"/>
    <lineage>
        <taxon>Archaea</taxon>
        <taxon>Methanobacteriati</taxon>
        <taxon>Methanobacteriota</taxon>
        <taxon>Stenosarchaea group</taxon>
        <taxon>Halobacteria</taxon>
        <taxon>Halobacteriales</taxon>
        <taxon>Halococcaceae</taxon>
        <taxon>Halococcus</taxon>
    </lineage>
</organism>
<sequence length="364" mass="40058">MSGGSRHASAETTVRPTPARVWIDLVSPSHPFFFDGLVGGLENVSVTTTVREKTETVSLAREVGFEHRVVGRDFDNAFVRKFGIPFRTAQLAVSAPECDVSLSARNAMCVLASRARGTPSIHFTDNDITAHVDGLWIEELYNRFEAAATHNVVPRAFAAEELTRWGADPDSIHTYDGYKEDVYVAGFDPDPTFPDQLPFASGEYIVVRPEALTAAYVDADSIVPDLLAEATERDIGVVYLPRGRGDESYAREYDDDAVYVPNGAMNGLQLAWHARCVLTGSGTMSREAACMEKPAVSFFPNTLLSVDQELVADGRIFHSRDAPAIIEHIATLDPADVEPDRERARTVRDEVVELTNELIRTVQQ</sequence>
<comment type="caution">
    <text evidence="1">The sequence shown here is derived from an EMBL/GenBank/DDBJ whole genome shotgun (WGS) entry which is preliminary data.</text>
</comment>
<dbReference type="Pfam" id="PF04007">
    <property type="entry name" value="DUF354"/>
    <property type="match status" value="1"/>
</dbReference>
<keyword evidence="2" id="KW-1185">Reference proteome</keyword>
<evidence type="ECO:0000313" key="1">
    <source>
        <dbReference type="EMBL" id="EMA45334.1"/>
    </source>
</evidence>
<proteinExistence type="predicted"/>
<dbReference type="RefSeq" id="WP_006077239.1">
    <property type="nucleotide sequence ID" value="NZ_AOMD01000018.1"/>
</dbReference>
<dbReference type="PATRIC" id="fig|1227455.4.peg.1407"/>
<dbReference type="SUPFAM" id="SSF53756">
    <property type="entry name" value="UDP-Glycosyltransferase/glycogen phosphorylase"/>
    <property type="match status" value="1"/>
</dbReference>
<dbReference type="OrthoDB" id="185087at2157"/>
<dbReference type="InParanoid" id="M0MKR6"/>
<gene>
    <name evidence="1" type="ORF">C449_06905</name>
</gene>
<protein>
    <recommendedName>
        <fullName evidence="3">DUF354 domain-containing protein</fullName>
    </recommendedName>
</protein>
<dbReference type="STRING" id="1227455.C449_06905"/>
<dbReference type="EMBL" id="AOMD01000018">
    <property type="protein sequence ID" value="EMA45334.1"/>
    <property type="molecule type" value="Genomic_DNA"/>
</dbReference>
<dbReference type="InterPro" id="IPR007152">
    <property type="entry name" value="DUF354"/>
</dbReference>
<evidence type="ECO:0008006" key="3">
    <source>
        <dbReference type="Google" id="ProtNLM"/>
    </source>
</evidence>
<dbReference type="Proteomes" id="UP000011669">
    <property type="component" value="Unassembled WGS sequence"/>
</dbReference>